<feature type="transmembrane region" description="Helical" evidence="6">
    <location>
        <begin position="72"/>
        <end position="91"/>
    </location>
</feature>
<reference evidence="8 9" key="1">
    <citation type="submission" date="2019-06" db="EMBL/GenBank/DDBJ databases">
        <title>Martelella lutilitoris sp. nov., isolated from a tidal mudflat.</title>
        <authorList>
            <person name="Kim Y.-J."/>
        </authorList>
    </citation>
    <scope>NUCLEOTIDE SEQUENCE [LARGE SCALE GENOMIC DNA]</scope>
    <source>
        <strain evidence="8 9">GH2-6</strain>
    </source>
</reference>
<evidence type="ECO:0000256" key="3">
    <source>
        <dbReference type="ARBA" id="ARBA00022692"/>
    </source>
</evidence>
<comment type="similarity">
    <text evidence="2">Belongs to the GtrA family.</text>
</comment>
<proteinExistence type="inferred from homology"/>
<dbReference type="InterPro" id="IPR051401">
    <property type="entry name" value="GtrA_CellWall_Glycosyl"/>
</dbReference>
<dbReference type="Pfam" id="PF04138">
    <property type="entry name" value="GtrA_DPMS_TM"/>
    <property type="match status" value="1"/>
</dbReference>
<comment type="caution">
    <text evidence="8">The sequence shown here is derived from an EMBL/GenBank/DDBJ whole genome shotgun (WGS) entry which is preliminary data.</text>
</comment>
<comment type="subcellular location">
    <subcellularLocation>
        <location evidence="1">Membrane</location>
        <topology evidence="1">Multi-pass membrane protein</topology>
    </subcellularLocation>
</comment>
<evidence type="ECO:0000313" key="8">
    <source>
        <dbReference type="EMBL" id="TNB49578.1"/>
    </source>
</evidence>
<keyword evidence="4 6" id="KW-1133">Transmembrane helix</keyword>
<feature type="transmembrane region" description="Helical" evidence="6">
    <location>
        <begin position="103"/>
        <end position="122"/>
    </location>
</feature>
<evidence type="ECO:0000256" key="1">
    <source>
        <dbReference type="ARBA" id="ARBA00004141"/>
    </source>
</evidence>
<accession>A0A5C4JVT3</accession>
<dbReference type="EMBL" id="VCLB01000001">
    <property type="protein sequence ID" value="TNB49578.1"/>
    <property type="molecule type" value="Genomic_DNA"/>
</dbReference>
<feature type="transmembrane region" description="Helical" evidence="6">
    <location>
        <begin position="41"/>
        <end position="60"/>
    </location>
</feature>
<feature type="transmembrane region" description="Helical" evidence="6">
    <location>
        <begin position="12"/>
        <end position="35"/>
    </location>
</feature>
<keyword evidence="3 6" id="KW-0812">Transmembrane</keyword>
<organism evidence="8 9">
    <name type="scientific">Martelella lutilitoris</name>
    <dbReference type="NCBI Taxonomy" id="2583532"/>
    <lineage>
        <taxon>Bacteria</taxon>
        <taxon>Pseudomonadati</taxon>
        <taxon>Pseudomonadota</taxon>
        <taxon>Alphaproteobacteria</taxon>
        <taxon>Hyphomicrobiales</taxon>
        <taxon>Aurantimonadaceae</taxon>
        <taxon>Martelella</taxon>
    </lineage>
</organism>
<dbReference type="PANTHER" id="PTHR38459">
    <property type="entry name" value="PROPHAGE BACTOPRENOL-LINKED GLUCOSE TRANSLOCASE HOMOLOG"/>
    <property type="match status" value="1"/>
</dbReference>
<gene>
    <name evidence="8" type="ORF">FF124_01045</name>
</gene>
<dbReference type="Proteomes" id="UP000307874">
    <property type="component" value="Unassembled WGS sequence"/>
</dbReference>
<dbReference type="RefSeq" id="WP_138746621.1">
    <property type="nucleotide sequence ID" value="NZ_VCLB01000001.1"/>
</dbReference>
<dbReference type="GO" id="GO:0000271">
    <property type="term" value="P:polysaccharide biosynthetic process"/>
    <property type="evidence" value="ECO:0007669"/>
    <property type="project" value="InterPro"/>
</dbReference>
<evidence type="ECO:0000256" key="5">
    <source>
        <dbReference type="ARBA" id="ARBA00023136"/>
    </source>
</evidence>
<evidence type="ECO:0000313" key="9">
    <source>
        <dbReference type="Proteomes" id="UP000307874"/>
    </source>
</evidence>
<evidence type="ECO:0000256" key="4">
    <source>
        <dbReference type="ARBA" id="ARBA00022989"/>
    </source>
</evidence>
<sequence>MPLVVEQFLKYGLVGVMNTVITLSVIAGLSYIGFAPVTCNIAGYAFGLLNSFLFNGRFTFDSTYNRRVAYRFLIGFALAYGLNLIVLVALTRQSDLPEMASQLVAMVAYNVGFFLVMKFWVFDKDG</sequence>
<evidence type="ECO:0000256" key="2">
    <source>
        <dbReference type="ARBA" id="ARBA00009399"/>
    </source>
</evidence>
<dbReference type="AlphaFoldDB" id="A0A5C4JVT3"/>
<dbReference type="GO" id="GO:0005886">
    <property type="term" value="C:plasma membrane"/>
    <property type="evidence" value="ECO:0007669"/>
    <property type="project" value="TreeGrafter"/>
</dbReference>
<dbReference type="OrthoDB" id="6196188at2"/>
<feature type="domain" description="GtrA/DPMS transmembrane" evidence="7">
    <location>
        <begin position="10"/>
        <end position="122"/>
    </location>
</feature>
<dbReference type="InterPro" id="IPR007267">
    <property type="entry name" value="GtrA_DPMS_TM"/>
</dbReference>
<evidence type="ECO:0000256" key="6">
    <source>
        <dbReference type="SAM" id="Phobius"/>
    </source>
</evidence>
<keyword evidence="9" id="KW-1185">Reference proteome</keyword>
<name>A0A5C4JVT3_9HYPH</name>
<protein>
    <submittedName>
        <fullName evidence="8">GtrA family protein</fullName>
    </submittedName>
</protein>
<evidence type="ECO:0000259" key="7">
    <source>
        <dbReference type="Pfam" id="PF04138"/>
    </source>
</evidence>
<keyword evidence="5 6" id="KW-0472">Membrane</keyword>
<dbReference type="PANTHER" id="PTHR38459:SF1">
    <property type="entry name" value="PROPHAGE BACTOPRENOL-LINKED GLUCOSE TRANSLOCASE HOMOLOG"/>
    <property type="match status" value="1"/>
</dbReference>